<reference evidence="2" key="1">
    <citation type="submission" date="2012-07" db="EMBL/GenBank/DDBJ databases">
        <title>Genome of the Chinese tree shrew, a rising model animal genetically related to primates.</title>
        <authorList>
            <person name="Zhang G."/>
            <person name="Fan Y."/>
            <person name="Yao Y."/>
            <person name="Huang Z."/>
        </authorList>
    </citation>
    <scope>NUCLEOTIDE SEQUENCE [LARGE SCALE GENOMIC DNA]</scope>
</reference>
<organism evidence="1 2">
    <name type="scientific">Tupaia chinensis</name>
    <name type="common">Chinese tree shrew</name>
    <name type="synonym">Tupaia belangeri chinensis</name>
    <dbReference type="NCBI Taxonomy" id="246437"/>
    <lineage>
        <taxon>Eukaryota</taxon>
        <taxon>Metazoa</taxon>
        <taxon>Chordata</taxon>
        <taxon>Craniata</taxon>
        <taxon>Vertebrata</taxon>
        <taxon>Euteleostomi</taxon>
        <taxon>Mammalia</taxon>
        <taxon>Eutheria</taxon>
        <taxon>Euarchontoglires</taxon>
        <taxon>Scandentia</taxon>
        <taxon>Tupaiidae</taxon>
        <taxon>Tupaia</taxon>
    </lineage>
</organism>
<gene>
    <name evidence="1" type="ORF">TREES_T100005076</name>
</gene>
<keyword evidence="2" id="KW-1185">Reference proteome</keyword>
<proteinExistence type="predicted"/>
<accession>L9L2Q1</accession>
<dbReference type="Proteomes" id="UP000011518">
    <property type="component" value="Unassembled WGS sequence"/>
</dbReference>
<sequence>MELYLVVLHQQPCQPSCSSDTESLKGANNCVFSNTAELDVDSLRKKEGFKDNCAICAGSHAESDLVIHCNLVKGLARLREKTGYASCSYQTPSPASSCMATALTCSEDFLVLRYHSHSEATALMIRDVSSLLGAAHIFSAFPFHCHLAVFCQDTSNPVLLHKAPGSHITCQTMSLLAGHMPYESGGGREVCPGRSSQTAVSLSRDKVIG</sequence>
<evidence type="ECO:0000313" key="1">
    <source>
        <dbReference type="EMBL" id="ELW69346.1"/>
    </source>
</evidence>
<evidence type="ECO:0000313" key="2">
    <source>
        <dbReference type="Proteomes" id="UP000011518"/>
    </source>
</evidence>
<name>L9L2Q1_TUPCH</name>
<dbReference type="AlphaFoldDB" id="L9L2Q1"/>
<dbReference type="EMBL" id="KB320533">
    <property type="protein sequence ID" value="ELW69346.1"/>
    <property type="molecule type" value="Genomic_DNA"/>
</dbReference>
<protein>
    <submittedName>
        <fullName evidence="1">Uncharacterized protein</fullName>
    </submittedName>
</protein>
<reference evidence="2" key="2">
    <citation type="journal article" date="2013" name="Nat. Commun.">
        <title>Genome of the Chinese tree shrew.</title>
        <authorList>
            <person name="Fan Y."/>
            <person name="Huang Z.Y."/>
            <person name="Cao C.C."/>
            <person name="Chen C.S."/>
            <person name="Chen Y.X."/>
            <person name="Fan D.D."/>
            <person name="He J."/>
            <person name="Hou H.L."/>
            <person name="Hu L."/>
            <person name="Hu X.T."/>
            <person name="Jiang X.T."/>
            <person name="Lai R."/>
            <person name="Lang Y.S."/>
            <person name="Liang B."/>
            <person name="Liao S.G."/>
            <person name="Mu D."/>
            <person name="Ma Y.Y."/>
            <person name="Niu Y.Y."/>
            <person name="Sun X.Q."/>
            <person name="Xia J.Q."/>
            <person name="Xiao J."/>
            <person name="Xiong Z.Q."/>
            <person name="Xu L."/>
            <person name="Yang L."/>
            <person name="Zhang Y."/>
            <person name="Zhao W."/>
            <person name="Zhao X.D."/>
            <person name="Zheng Y.T."/>
            <person name="Zhou J.M."/>
            <person name="Zhu Y.B."/>
            <person name="Zhang G.J."/>
            <person name="Wang J."/>
            <person name="Yao Y.G."/>
        </authorList>
    </citation>
    <scope>NUCLEOTIDE SEQUENCE [LARGE SCALE GENOMIC DNA]</scope>
</reference>
<dbReference type="InParanoid" id="L9L2Q1"/>